<dbReference type="GO" id="GO:0102096">
    <property type="term" value="F:decaprenyl-N-acetyl-alpha-D-glucosaminyl-pyrophosphate:dTDP-alpha-L-rhamnose rhamnosyltransferase activity"/>
    <property type="evidence" value="ECO:0007669"/>
    <property type="project" value="UniProtKB-EC"/>
</dbReference>
<dbReference type="InterPro" id="IPR001173">
    <property type="entry name" value="Glyco_trans_2-like"/>
</dbReference>
<dbReference type="EMBL" id="VSSQ01038378">
    <property type="protein sequence ID" value="MPM91296.1"/>
    <property type="molecule type" value="Genomic_DNA"/>
</dbReference>
<dbReference type="PANTHER" id="PTHR43179:SF10">
    <property type="entry name" value="GLYCOSYL TRANSFERASE"/>
    <property type="match status" value="1"/>
</dbReference>
<dbReference type="SUPFAM" id="SSF53448">
    <property type="entry name" value="Nucleotide-diphospho-sugar transferases"/>
    <property type="match status" value="1"/>
</dbReference>
<feature type="domain" description="Glycosyltransferase 2-like" evidence="1">
    <location>
        <begin position="9"/>
        <end position="144"/>
    </location>
</feature>
<dbReference type="EC" id="2.4.1.289" evidence="2"/>
<reference evidence="2" key="1">
    <citation type="submission" date="2019-08" db="EMBL/GenBank/DDBJ databases">
        <authorList>
            <person name="Kucharzyk K."/>
            <person name="Murdoch R.W."/>
            <person name="Higgins S."/>
            <person name="Loffler F."/>
        </authorList>
    </citation>
    <scope>NUCLEOTIDE SEQUENCE</scope>
</reference>
<dbReference type="Gene3D" id="3.90.550.10">
    <property type="entry name" value="Spore Coat Polysaccharide Biosynthesis Protein SpsA, Chain A"/>
    <property type="match status" value="1"/>
</dbReference>
<dbReference type="Pfam" id="PF00535">
    <property type="entry name" value="Glycos_transf_2"/>
    <property type="match status" value="1"/>
</dbReference>
<dbReference type="PANTHER" id="PTHR43179">
    <property type="entry name" value="RHAMNOSYLTRANSFERASE WBBL"/>
    <property type="match status" value="1"/>
</dbReference>
<dbReference type="AlphaFoldDB" id="A0A645DPR2"/>
<name>A0A645DPR2_9ZZZZ</name>
<dbReference type="InterPro" id="IPR029044">
    <property type="entry name" value="Nucleotide-diphossugar_trans"/>
</dbReference>
<gene>
    <name evidence="2" type="primary">wbbL_6</name>
    <name evidence="2" type="ORF">SDC9_138424</name>
</gene>
<keyword evidence="2" id="KW-0808">Transferase</keyword>
<organism evidence="2">
    <name type="scientific">bioreactor metagenome</name>
    <dbReference type="NCBI Taxonomy" id="1076179"/>
    <lineage>
        <taxon>unclassified sequences</taxon>
        <taxon>metagenomes</taxon>
        <taxon>ecological metagenomes</taxon>
    </lineage>
</organism>
<protein>
    <submittedName>
        <fullName evidence="2">N-acetylglucosaminyl-diphospho-decaprenol L-rhamnosyltransferase</fullName>
        <ecNumber evidence="2">2.4.1.289</ecNumber>
    </submittedName>
</protein>
<proteinExistence type="predicted"/>
<dbReference type="CDD" id="cd04186">
    <property type="entry name" value="GT_2_like_c"/>
    <property type="match status" value="1"/>
</dbReference>
<evidence type="ECO:0000313" key="2">
    <source>
        <dbReference type="EMBL" id="MPM91296.1"/>
    </source>
</evidence>
<comment type="caution">
    <text evidence="2">The sequence shown here is derived from an EMBL/GenBank/DDBJ whole genome shotgun (WGS) entry which is preliminary data.</text>
</comment>
<accession>A0A645DPR2</accession>
<sequence length="254" mass="29477">MENYLISGCIVTHNNMGTIKETLDSLLEYTKAIPFKLYVVDNLSTDGTCEFVKENYPQVELIETHANDGFGAGHNYILPKLDSKYHAIINPDIIIRDDEIAKMAKRLDADEHIGLLSPKICFPDGRLQILGKKNPKLKYLTASRMRSEEPGKLLREYARLDENLDDEMYIENATGCFMFVRTDLFKKVGGFDKRYFMYFEDCDLTREINKTAKVLYYPQSVIYHVWGRDSKKSRKLMLIQISSMVKYFCKWCGQ</sequence>
<evidence type="ECO:0000259" key="1">
    <source>
        <dbReference type="Pfam" id="PF00535"/>
    </source>
</evidence>
<keyword evidence="2" id="KW-0328">Glycosyltransferase</keyword>